<dbReference type="InterPro" id="IPR046522">
    <property type="entry name" value="DUF6699"/>
</dbReference>
<evidence type="ECO:0000313" key="3">
    <source>
        <dbReference type="Proteomes" id="UP000623467"/>
    </source>
</evidence>
<organism evidence="2 3">
    <name type="scientific">Mycena sanguinolenta</name>
    <dbReference type="NCBI Taxonomy" id="230812"/>
    <lineage>
        <taxon>Eukaryota</taxon>
        <taxon>Fungi</taxon>
        <taxon>Dikarya</taxon>
        <taxon>Basidiomycota</taxon>
        <taxon>Agaricomycotina</taxon>
        <taxon>Agaricomycetes</taxon>
        <taxon>Agaricomycetidae</taxon>
        <taxon>Agaricales</taxon>
        <taxon>Marasmiineae</taxon>
        <taxon>Mycenaceae</taxon>
        <taxon>Mycena</taxon>
    </lineage>
</organism>
<comment type="caution">
    <text evidence="2">The sequence shown here is derived from an EMBL/GenBank/DDBJ whole genome shotgun (WGS) entry which is preliminary data.</text>
</comment>
<protein>
    <recommendedName>
        <fullName evidence="1">DUF6699 domain-containing protein</fullName>
    </recommendedName>
</protein>
<keyword evidence="3" id="KW-1185">Reference proteome</keyword>
<evidence type="ECO:0000313" key="2">
    <source>
        <dbReference type="EMBL" id="KAF7343668.1"/>
    </source>
</evidence>
<name>A0A8H6XL50_9AGAR</name>
<dbReference type="AlphaFoldDB" id="A0A8H6XL50"/>
<gene>
    <name evidence="2" type="ORF">MSAN_01946500</name>
</gene>
<dbReference type="EMBL" id="JACAZH010000022">
    <property type="protein sequence ID" value="KAF7343668.1"/>
    <property type="molecule type" value="Genomic_DNA"/>
</dbReference>
<proteinExistence type="predicted"/>
<sequence>MQQRRVRFSSTNTVLSIPALVIDSAPSSPASSCGPPTPPPLPYTPSLSMRHSSHWETQHQMKSRANDLIALAAPPVLTYDISLHPTTISTHFHGLSSARLLKPAVYPPRPTISLVTPHLPWTLAIPPGTNAKYVTVLDVLTSIYLALRVNVTAKEFAALHTAEMMQRVTAAYTQRYRRLRSYDAEYALEKAEGVKRVDFLMGYTKFCGIAPTVGKPDVWEWKTA</sequence>
<reference evidence="2" key="1">
    <citation type="submission" date="2020-05" db="EMBL/GenBank/DDBJ databases">
        <title>Mycena genomes resolve the evolution of fungal bioluminescence.</title>
        <authorList>
            <person name="Tsai I.J."/>
        </authorList>
    </citation>
    <scope>NUCLEOTIDE SEQUENCE</scope>
    <source>
        <strain evidence="2">160909Yilan</strain>
    </source>
</reference>
<dbReference type="Proteomes" id="UP000623467">
    <property type="component" value="Unassembled WGS sequence"/>
</dbReference>
<evidence type="ECO:0000259" key="1">
    <source>
        <dbReference type="Pfam" id="PF20415"/>
    </source>
</evidence>
<dbReference type="OrthoDB" id="2783256at2759"/>
<feature type="domain" description="DUF6699" evidence="1">
    <location>
        <begin position="77"/>
        <end position="211"/>
    </location>
</feature>
<accession>A0A8H6XL50</accession>
<dbReference type="Pfam" id="PF20415">
    <property type="entry name" value="DUF6699"/>
    <property type="match status" value="1"/>
</dbReference>